<evidence type="ECO:0000256" key="1">
    <source>
        <dbReference type="SAM" id="SignalP"/>
    </source>
</evidence>
<dbReference type="EMBL" id="FXYF01000005">
    <property type="protein sequence ID" value="SMX40681.1"/>
    <property type="molecule type" value="Genomic_DNA"/>
</dbReference>
<proteinExistence type="predicted"/>
<evidence type="ECO:0000313" key="2">
    <source>
        <dbReference type="EMBL" id="SMX40681.1"/>
    </source>
</evidence>
<dbReference type="AlphaFoldDB" id="A0A238KCV7"/>
<keyword evidence="1" id="KW-0732">Signal</keyword>
<dbReference type="OrthoDB" id="7839777at2"/>
<dbReference type="RefSeq" id="WP_094021046.1">
    <property type="nucleotide sequence ID" value="NZ_FXYF01000005.1"/>
</dbReference>
<evidence type="ECO:0000313" key="3">
    <source>
        <dbReference type="Proteomes" id="UP000207598"/>
    </source>
</evidence>
<feature type="signal peptide" evidence="1">
    <location>
        <begin position="1"/>
        <end position="19"/>
    </location>
</feature>
<reference evidence="2 3" key="1">
    <citation type="submission" date="2017-05" db="EMBL/GenBank/DDBJ databases">
        <authorList>
            <person name="Song R."/>
            <person name="Chenine A.L."/>
            <person name="Ruprecht R.M."/>
        </authorList>
    </citation>
    <scope>NUCLEOTIDE SEQUENCE [LARGE SCALE GENOMIC DNA]</scope>
    <source>
        <strain evidence="2 3">CECT 8898</strain>
    </source>
</reference>
<name>A0A238KCV7_9RHOB</name>
<accession>A0A238KCV7</accession>
<feature type="chain" id="PRO_5012669612" evidence="1">
    <location>
        <begin position="20"/>
        <end position="218"/>
    </location>
</feature>
<dbReference type="Proteomes" id="UP000207598">
    <property type="component" value="Unassembled WGS sequence"/>
</dbReference>
<keyword evidence="3" id="KW-1185">Reference proteome</keyword>
<protein>
    <submittedName>
        <fullName evidence="2">Uncharacterized protein</fullName>
    </submittedName>
</protein>
<organism evidence="2 3">
    <name type="scientific">Maliponia aquimaris</name>
    <dbReference type="NCBI Taxonomy" id="1673631"/>
    <lineage>
        <taxon>Bacteria</taxon>
        <taxon>Pseudomonadati</taxon>
        <taxon>Pseudomonadota</taxon>
        <taxon>Alphaproteobacteria</taxon>
        <taxon>Rhodobacterales</taxon>
        <taxon>Paracoccaceae</taxon>
        <taxon>Maliponia</taxon>
    </lineage>
</organism>
<sequence length="218" mass="23971">MTLLPFLRFAALGASLALAAPALAEDAACRARIKAMFDGGPLDPFVRPPHRVTNTVLSPEGDMRYQYLAIWDSPARSIGGVLGSGTFALIVEGDSWTGPDPEGPWTAAPNMLPDDYDGLQRRQHAESRENLTDPACLGTVTVDDTAYEAVSYVTRTDPDPDSGAWFGARNTVYLDPETQRVQRWEMTDFTSSFAPELSRDIHVQVFSYDDPMTITRPE</sequence>
<gene>
    <name evidence="2" type="ORF">MAA8898_02216</name>
</gene>